<dbReference type="AlphaFoldDB" id="A0A0F5QD32"/>
<dbReference type="EMBL" id="LANJ01000012">
    <property type="protein sequence ID" value="KKC38875.1"/>
    <property type="molecule type" value="Genomic_DNA"/>
</dbReference>
<accession>A0A0F5QD32</accession>
<evidence type="ECO:0000313" key="2">
    <source>
        <dbReference type="Proteomes" id="UP000033411"/>
    </source>
</evidence>
<dbReference type="PATRIC" id="fig|1293439.3.peg.1032"/>
<dbReference type="OrthoDB" id="8094111at2"/>
<dbReference type="RefSeq" id="WP_046140390.1">
    <property type="nucleotide sequence ID" value="NZ_LANJ01000012.1"/>
</dbReference>
<comment type="caution">
    <text evidence="1">The sequence shown here is derived from an EMBL/GenBank/DDBJ whole genome shotgun (WGS) entry which is preliminary data.</text>
</comment>
<proteinExistence type="predicted"/>
<protein>
    <submittedName>
        <fullName evidence="1">Uncharacterized protein</fullName>
    </submittedName>
</protein>
<keyword evidence="2" id="KW-1185">Reference proteome</keyword>
<dbReference type="STRING" id="1293439.WH87_07305"/>
<sequence length="79" mass="8616">MSDLTLAQAIDNIYTSIKGNNEDLDQHIAALKSTMARDGVKEAVFEPSKLAQNNRQGRKIMQAYFKKKGVAVGFAASAE</sequence>
<reference evidence="1 2" key="1">
    <citation type="submission" date="2015-03" db="EMBL/GenBank/DDBJ databases">
        <authorList>
            <person name="Lepp D."/>
            <person name="Hassan Y.I."/>
            <person name="Li X.-Z."/>
            <person name="Zhou T."/>
        </authorList>
    </citation>
    <scope>NUCLEOTIDE SEQUENCE [LARGE SCALE GENOMIC DNA]</scope>
    <source>
        <strain evidence="1 2">E84</strain>
    </source>
</reference>
<gene>
    <name evidence="1" type="ORF">WH87_07305</name>
</gene>
<evidence type="ECO:0000313" key="1">
    <source>
        <dbReference type="EMBL" id="KKC38875.1"/>
    </source>
</evidence>
<dbReference type="Proteomes" id="UP000033411">
    <property type="component" value="Unassembled WGS sequence"/>
</dbReference>
<organism evidence="1 2">
    <name type="scientific">Devosia epidermidihirudinis</name>
    <dbReference type="NCBI Taxonomy" id="1293439"/>
    <lineage>
        <taxon>Bacteria</taxon>
        <taxon>Pseudomonadati</taxon>
        <taxon>Pseudomonadota</taxon>
        <taxon>Alphaproteobacteria</taxon>
        <taxon>Hyphomicrobiales</taxon>
        <taxon>Devosiaceae</taxon>
        <taxon>Devosia</taxon>
    </lineage>
</organism>
<name>A0A0F5QD32_9HYPH</name>